<feature type="compositionally biased region" description="Basic and acidic residues" evidence="1">
    <location>
        <begin position="403"/>
        <end position="415"/>
    </location>
</feature>
<sequence>LAVPRPRAPPSLRRRSALAPPAVRRWTTSRDVGRRGRPLALGLASTAGRDASSDSSSSSDNLAPAAGRWSPVGGGGTDEPPLPTIASLLVVGDGDLSYSASVSPELASLGISLLATVLEDEATHSAVYAGSAGNAAAIRSAGHRAAFGVDATGQVQQQVQPRAPWGLPGERVRDAHGKGGGPRGPLRRAGGIELDVPSAVEGELDGRPARRGGRAAPGEGRALPRRRLQPLLAPGKGPAVRAREGPEDVRLRPAGGGDGAPGRAALLPPRAARGHPRRRRGGDMQPRPDPRGGRRAGHRPGCGAGRDKGGGARASDPEGRRQKRDERRQERGGRQWRRRRRERDDGQSGGLPRRVPRRAEARHAGRGRPVEGGGRGGGGPGRAAEGEPEGQAREQAVPVPRAPSRDQVQDERELAEGGGGVRQKARGRLNNIPNTTLRRMNLATNVIPVPPSLVN</sequence>
<protein>
    <recommendedName>
        <fullName evidence="2">25S rRNA (uridine-N(3))-methyltransferase BMT5-like domain-containing protein</fullName>
    </recommendedName>
</protein>
<feature type="compositionally biased region" description="Low complexity" evidence="1">
    <location>
        <begin position="261"/>
        <end position="271"/>
    </location>
</feature>
<dbReference type="OrthoDB" id="44908at2759"/>
<dbReference type="Pfam" id="PF10354">
    <property type="entry name" value="BMT5-like"/>
    <property type="match status" value="1"/>
</dbReference>
<gene>
    <name evidence="3" type="ORF">THAOC_34763</name>
</gene>
<feature type="compositionally biased region" description="Gly residues" evidence="1">
    <location>
        <begin position="370"/>
        <end position="381"/>
    </location>
</feature>
<reference evidence="3 4" key="1">
    <citation type="journal article" date="2012" name="Genome Biol.">
        <title>Genome and low-iron response of an oceanic diatom adapted to chronic iron limitation.</title>
        <authorList>
            <person name="Lommer M."/>
            <person name="Specht M."/>
            <person name="Roy A.S."/>
            <person name="Kraemer L."/>
            <person name="Andreson R."/>
            <person name="Gutowska M.A."/>
            <person name="Wolf J."/>
            <person name="Bergner S.V."/>
            <person name="Schilhabel M.B."/>
            <person name="Klostermeier U.C."/>
            <person name="Beiko R.G."/>
            <person name="Rosenstiel P."/>
            <person name="Hippler M."/>
            <person name="Laroche J."/>
        </authorList>
    </citation>
    <scope>NUCLEOTIDE SEQUENCE [LARGE SCALE GENOMIC DNA]</scope>
    <source>
        <strain evidence="3 4">CCMP1005</strain>
    </source>
</reference>
<organism evidence="3 4">
    <name type="scientific">Thalassiosira oceanica</name>
    <name type="common">Marine diatom</name>
    <dbReference type="NCBI Taxonomy" id="159749"/>
    <lineage>
        <taxon>Eukaryota</taxon>
        <taxon>Sar</taxon>
        <taxon>Stramenopiles</taxon>
        <taxon>Ochrophyta</taxon>
        <taxon>Bacillariophyta</taxon>
        <taxon>Coscinodiscophyceae</taxon>
        <taxon>Thalassiosirophycidae</taxon>
        <taxon>Thalassiosirales</taxon>
        <taxon>Thalassiosiraceae</taxon>
        <taxon>Thalassiosira</taxon>
    </lineage>
</organism>
<feature type="domain" description="25S rRNA (uridine-N(3))-methyltransferase BMT5-like" evidence="2">
    <location>
        <begin position="89"/>
        <end position="154"/>
    </location>
</feature>
<dbReference type="Proteomes" id="UP000266841">
    <property type="component" value="Unassembled WGS sequence"/>
</dbReference>
<dbReference type="EMBL" id="AGNL01047675">
    <property type="protein sequence ID" value="EJK46562.1"/>
    <property type="molecule type" value="Genomic_DNA"/>
</dbReference>
<dbReference type="eggNOG" id="KOG4174">
    <property type="taxonomic scope" value="Eukaryota"/>
</dbReference>
<evidence type="ECO:0000313" key="4">
    <source>
        <dbReference type="Proteomes" id="UP000266841"/>
    </source>
</evidence>
<dbReference type="GO" id="GO:0070475">
    <property type="term" value="P:rRNA base methylation"/>
    <property type="evidence" value="ECO:0007669"/>
    <property type="project" value="InterPro"/>
</dbReference>
<dbReference type="InterPro" id="IPR019446">
    <property type="entry name" value="BMT5-like"/>
</dbReference>
<evidence type="ECO:0000256" key="1">
    <source>
        <dbReference type="SAM" id="MobiDB-lite"/>
    </source>
</evidence>
<dbReference type="OMA" id="FDNISCT"/>
<feature type="compositionally biased region" description="Low complexity" evidence="1">
    <location>
        <begin position="44"/>
        <end position="66"/>
    </location>
</feature>
<feature type="region of interest" description="Disordered" evidence="1">
    <location>
        <begin position="164"/>
        <end position="433"/>
    </location>
</feature>
<name>K0RIQ0_THAOC</name>
<comment type="caution">
    <text evidence="3">The sequence shown here is derived from an EMBL/GenBank/DDBJ whole genome shotgun (WGS) entry which is preliminary data.</text>
</comment>
<evidence type="ECO:0000313" key="3">
    <source>
        <dbReference type="EMBL" id="EJK46562.1"/>
    </source>
</evidence>
<feature type="region of interest" description="Disordered" evidence="1">
    <location>
        <begin position="1"/>
        <end position="83"/>
    </location>
</feature>
<evidence type="ECO:0000259" key="2">
    <source>
        <dbReference type="Pfam" id="PF10354"/>
    </source>
</evidence>
<proteinExistence type="predicted"/>
<dbReference type="AlphaFoldDB" id="K0RIQ0"/>
<accession>K0RIQ0</accession>
<dbReference type="GO" id="GO:0070042">
    <property type="term" value="F:rRNA (uridine-N3-)-methyltransferase activity"/>
    <property type="evidence" value="ECO:0007669"/>
    <property type="project" value="InterPro"/>
</dbReference>
<feature type="non-terminal residue" evidence="3">
    <location>
        <position position="1"/>
    </location>
</feature>
<keyword evidence="4" id="KW-1185">Reference proteome</keyword>
<feature type="compositionally biased region" description="Basic and acidic residues" evidence="1">
    <location>
        <begin position="305"/>
        <end position="333"/>
    </location>
</feature>
<feature type="compositionally biased region" description="Basic and acidic residues" evidence="1">
    <location>
        <begin position="241"/>
        <end position="251"/>
    </location>
</feature>